<comment type="catalytic activity">
    <reaction evidence="1">
        <text>S-ubiquitinyl-[E2 ubiquitin-conjugating enzyme]-L-cysteine + [acceptor protein]-L-lysine = [E2 ubiquitin-conjugating enzyme]-L-cysteine + N(6)-ubiquitinyl-[acceptor protein]-L-lysine.</text>
        <dbReference type="EC" id="2.3.2.27"/>
    </reaction>
</comment>
<proteinExistence type="predicted"/>
<evidence type="ECO:0000256" key="4">
    <source>
        <dbReference type="ARBA" id="ARBA00015711"/>
    </source>
</evidence>
<dbReference type="SMART" id="SM00184">
    <property type="entry name" value="RING"/>
    <property type="match status" value="1"/>
</dbReference>
<dbReference type="SUPFAM" id="SSF160088">
    <property type="entry name" value="NRDP1 C-terminal domain-like"/>
    <property type="match status" value="1"/>
</dbReference>
<keyword evidence="9" id="KW-0862">Zinc</keyword>
<feature type="domain" description="RING-type" evidence="14">
    <location>
        <begin position="18"/>
        <end position="57"/>
    </location>
</feature>
<dbReference type="STRING" id="37001.A0A1A9WWT4"/>
<dbReference type="GO" id="GO:0043122">
    <property type="term" value="P:regulation of canonical NF-kappaB signal transduction"/>
    <property type="evidence" value="ECO:0007669"/>
    <property type="project" value="TreeGrafter"/>
</dbReference>
<evidence type="ECO:0000259" key="14">
    <source>
        <dbReference type="PROSITE" id="PS50089"/>
    </source>
</evidence>
<reference evidence="16" key="1">
    <citation type="submission" date="2014-03" db="EMBL/GenBank/DDBJ databases">
        <authorList>
            <person name="Aksoy S."/>
            <person name="Warren W."/>
            <person name="Wilson R.K."/>
        </authorList>
    </citation>
    <scope>NUCLEOTIDE SEQUENCE [LARGE SCALE GENOMIC DNA]</scope>
    <source>
        <strain evidence="16">IAEA</strain>
    </source>
</reference>
<dbReference type="InterPro" id="IPR017907">
    <property type="entry name" value="Znf_RING_CS"/>
</dbReference>
<protein>
    <recommendedName>
        <fullName evidence="4">E3 ubiquitin-protein ligase NRDP1</fullName>
        <ecNumber evidence="3">2.3.2.27</ecNumber>
    </recommendedName>
    <alternativeName>
        <fullName evidence="10">RING finger protein 41</fullName>
    </alternativeName>
    <alternativeName>
        <fullName evidence="11">RING-type E3 ubiquitin transferase NRDP1</fullName>
    </alternativeName>
</protein>
<dbReference type="GO" id="GO:0008270">
    <property type="term" value="F:zinc ion binding"/>
    <property type="evidence" value="ECO:0007669"/>
    <property type="project" value="UniProtKB-KW"/>
</dbReference>
<evidence type="ECO:0000256" key="1">
    <source>
        <dbReference type="ARBA" id="ARBA00000900"/>
    </source>
</evidence>
<evidence type="ECO:0000256" key="13">
    <source>
        <dbReference type="SAM" id="Coils"/>
    </source>
</evidence>
<dbReference type="EnsemblMetazoa" id="GBRI035329-RA">
    <property type="protein sequence ID" value="GBRI035329-PA"/>
    <property type="gene ID" value="GBRI035329"/>
</dbReference>
<dbReference type="SUPFAM" id="SSF49599">
    <property type="entry name" value="TRAF domain-like"/>
    <property type="match status" value="1"/>
</dbReference>
<sequence length="317" mass="36000">MGYDLDRFQSEVNEELICPICSGVLQEPVQAAMCEHAFCRDCIIEWLSRQLSCPVDRNYVNASSLRAVPKILRQLLSRLSITCNNAANGCTLIVKLDALNSHLQECEYNPKRQLPCEKGCGLSVPQDELEDHNCVRELRSMLLKQQQEMSEIKAEINDKNIIVKGLKRELQLFKDFMHALTASNPSMRAIADQIHRDELIRWSSTLTRARVTRWGGMISTPEEALQTMIRLTLSESGCPLHILDNLMENCHERHWPCGLSSLVTRQNNRHIFDNYICRRVPGKQAVLVLSCDNAHVPEDVIAQPGLVIIFAHGVENF</sequence>
<reference evidence="15" key="2">
    <citation type="submission" date="2020-05" db="UniProtKB">
        <authorList>
            <consortium name="EnsemblMetazoa"/>
        </authorList>
    </citation>
    <scope>IDENTIFICATION</scope>
    <source>
        <strain evidence="15">IAEA</strain>
    </source>
</reference>
<keyword evidence="13" id="KW-0175">Coiled coil</keyword>
<name>A0A1A9WWT4_9MUSC</name>
<keyword evidence="7 12" id="KW-0863">Zinc-finger</keyword>
<evidence type="ECO:0000256" key="3">
    <source>
        <dbReference type="ARBA" id="ARBA00012483"/>
    </source>
</evidence>
<dbReference type="InterPro" id="IPR013083">
    <property type="entry name" value="Znf_RING/FYVE/PHD"/>
</dbReference>
<evidence type="ECO:0000256" key="11">
    <source>
        <dbReference type="ARBA" id="ARBA00031762"/>
    </source>
</evidence>
<accession>A0A1A9WWT4</accession>
<dbReference type="SUPFAM" id="SSF57850">
    <property type="entry name" value="RING/U-box"/>
    <property type="match status" value="1"/>
</dbReference>
<dbReference type="InterPro" id="IPR037255">
    <property type="entry name" value="NRDP1_C"/>
</dbReference>
<dbReference type="Proteomes" id="UP000091820">
    <property type="component" value="Unassembled WGS sequence"/>
</dbReference>
<dbReference type="Pfam" id="PF08941">
    <property type="entry name" value="USP8_interact"/>
    <property type="match status" value="1"/>
</dbReference>
<evidence type="ECO:0000256" key="7">
    <source>
        <dbReference type="ARBA" id="ARBA00022771"/>
    </source>
</evidence>
<dbReference type="PANTHER" id="PTHR10131">
    <property type="entry name" value="TNF RECEPTOR ASSOCIATED FACTOR"/>
    <property type="match status" value="1"/>
</dbReference>
<organism evidence="15 16">
    <name type="scientific">Glossina brevipalpis</name>
    <dbReference type="NCBI Taxonomy" id="37001"/>
    <lineage>
        <taxon>Eukaryota</taxon>
        <taxon>Metazoa</taxon>
        <taxon>Ecdysozoa</taxon>
        <taxon>Arthropoda</taxon>
        <taxon>Hexapoda</taxon>
        <taxon>Insecta</taxon>
        <taxon>Pterygota</taxon>
        <taxon>Neoptera</taxon>
        <taxon>Endopterygota</taxon>
        <taxon>Diptera</taxon>
        <taxon>Brachycera</taxon>
        <taxon>Muscomorpha</taxon>
        <taxon>Hippoboscoidea</taxon>
        <taxon>Glossinidae</taxon>
        <taxon>Glossina</taxon>
    </lineage>
</organism>
<evidence type="ECO:0000256" key="2">
    <source>
        <dbReference type="ARBA" id="ARBA00004906"/>
    </source>
</evidence>
<evidence type="ECO:0000256" key="9">
    <source>
        <dbReference type="ARBA" id="ARBA00022833"/>
    </source>
</evidence>
<dbReference type="InterPro" id="IPR001841">
    <property type="entry name" value="Znf_RING"/>
</dbReference>
<evidence type="ECO:0000256" key="6">
    <source>
        <dbReference type="ARBA" id="ARBA00022723"/>
    </source>
</evidence>
<dbReference type="PANTHER" id="PTHR10131:SF157">
    <property type="entry name" value="RECEPTOR-ASSOCIATED FACTOR, PUTATIVE-RELATED"/>
    <property type="match status" value="1"/>
</dbReference>
<dbReference type="GO" id="GO:0016567">
    <property type="term" value="P:protein ubiquitination"/>
    <property type="evidence" value="ECO:0007669"/>
    <property type="project" value="UniProtKB-UniPathway"/>
</dbReference>
<evidence type="ECO:0000313" key="15">
    <source>
        <dbReference type="EnsemblMetazoa" id="GBRI035329-PA"/>
    </source>
</evidence>
<dbReference type="GO" id="GO:0061630">
    <property type="term" value="F:ubiquitin protein ligase activity"/>
    <property type="evidence" value="ECO:0007669"/>
    <property type="project" value="UniProtKB-EC"/>
</dbReference>
<dbReference type="VEuPathDB" id="VectorBase:GBRI035329"/>
<dbReference type="PROSITE" id="PS00518">
    <property type="entry name" value="ZF_RING_1"/>
    <property type="match status" value="1"/>
</dbReference>
<dbReference type="UniPathway" id="UPA00143"/>
<feature type="coiled-coil region" evidence="13">
    <location>
        <begin position="135"/>
        <end position="169"/>
    </location>
</feature>
<keyword evidence="8" id="KW-0833">Ubl conjugation pathway</keyword>
<dbReference type="AlphaFoldDB" id="A0A1A9WWT4"/>
<evidence type="ECO:0000256" key="8">
    <source>
        <dbReference type="ARBA" id="ARBA00022786"/>
    </source>
</evidence>
<dbReference type="InterPro" id="IPR015036">
    <property type="entry name" value="NRDP1"/>
</dbReference>
<keyword evidence="16" id="KW-1185">Reference proteome</keyword>
<evidence type="ECO:0000256" key="10">
    <source>
        <dbReference type="ARBA" id="ARBA00030556"/>
    </source>
</evidence>
<dbReference type="PROSITE" id="PS50089">
    <property type="entry name" value="ZF_RING_2"/>
    <property type="match status" value="1"/>
</dbReference>
<evidence type="ECO:0000313" key="16">
    <source>
        <dbReference type="Proteomes" id="UP000091820"/>
    </source>
</evidence>
<comment type="pathway">
    <text evidence="2">Protein modification; protein ubiquitination.</text>
</comment>
<evidence type="ECO:0000256" key="5">
    <source>
        <dbReference type="ARBA" id="ARBA00022679"/>
    </source>
</evidence>
<evidence type="ECO:0000256" key="12">
    <source>
        <dbReference type="PROSITE-ProRule" id="PRU00175"/>
    </source>
</evidence>
<dbReference type="EC" id="2.3.2.27" evidence="3"/>
<keyword evidence="5" id="KW-0808">Transferase</keyword>
<dbReference type="Gene3D" id="3.30.40.10">
    <property type="entry name" value="Zinc/RING finger domain, C3HC4 (zinc finger)"/>
    <property type="match status" value="2"/>
</dbReference>
<dbReference type="Pfam" id="PF13923">
    <property type="entry name" value="zf-C3HC4_2"/>
    <property type="match status" value="1"/>
</dbReference>
<keyword evidence="6" id="KW-0479">Metal-binding</keyword>